<reference evidence="2 3" key="1">
    <citation type="submission" date="2023-06" db="EMBL/GenBank/DDBJ databases">
        <title>Black Yeasts Isolated from many extreme environments.</title>
        <authorList>
            <person name="Coleine C."/>
            <person name="Stajich J.E."/>
            <person name="Selbmann L."/>
        </authorList>
    </citation>
    <scope>NUCLEOTIDE SEQUENCE [LARGE SCALE GENOMIC DNA]</scope>
    <source>
        <strain evidence="2 3">CCFEE 5887</strain>
    </source>
</reference>
<dbReference type="Proteomes" id="UP001345827">
    <property type="component" value="Unassembled WGS sequence"/>
</dbReference>
<evidence type="ECO:0000313" key="2">
    <source>
        <dbReference type="EMBL" id="KAK5545659.1"/>
    </source>
</evidence>
<comment type="caution">
    <text evidence="2">The sequence shown here is derived from an EMBL/GenBank/DDBJ whole genome shotgun (WGS) entry which is preliminary data.</text>
</comment>
<protein>
    <submittedName>
        <fullName evidence="2">Uncharacterized protein</fullName>
    </submittedName>
</protein>
<evidence type="ECO:0000256" key="1">
    <source>
        <dbReference type="SAM" id="MobiDB-lite"/>
    </source>
</evidence>
<sequence length="234" mass="24684">MPAPTSSHRSATQATEIDIATNEALLQHAEASRLAKSWLNSALGDNDNSTSNGREDEQEEFEPNLAKNAALYSENGGIGYTQPIDSSSARASDPATAFLRKQLLGRGGQRGNLHHNQHTTSKSRPGPATSSAHRRGDSDDEEEGRSGLGKSKTSKTKNTPGTQPNISRTHPDDTDVGTTNAASNNSVQHAASGQGPPHVSKTTKKRGSSYLDEILASRAAKKKTKSGKGSNDDG</sequence>
<organism evidence="2 3">
    <name type="scientific">Vermiconidia calcicola</name>
    <dbReference type="NCBI Taxonomy" id="1690605"/>
    <lineage>
        <taxon>Eukaryota</taxon>
        <taxon>Fungi</taxon>
        <taxon>Dikarya</taxon>
        <taxon>Ascomycota</taxon>
        <taxon>Pezizomycotina</taxon>
        <taxon>Dothideomycetes</taxon>
        <taxon>Dothideomycetidae</taxon>
        <taxon>Mycosphaerellales</taxon>
        <taxon>Extremaceae</taxon>
        <taxon>Vermiconidia</taxon>
    </lineage>
</organism>
<accession>A0AAV9QL44</accession>
<keyword evidence="3" id="KW-1185">Reference proteome</keyword>
<proteinExistence type="predicted"/>
<name>A0AAV9QL44_9PEZI</name>
<gene>
    <name evidence="2" type="ORF">LTR25_000667</name>
</gene>
<evidence type="ECO:0000313" key="3">
    <source>
        <dbReference type="Proteomes" id="UP001345827"/>
    </source>
</evidence>
<feature type="compositionally biased region" description="Polar residues" evidence="1">
    <location>
        <begin position="118"/>
        <end position="131"/>
    </location>
</feature>
<feature type="compositionally biased region" description="Low complexity" evidence="1">
    <location>
        <begin position="148"/>
        <end position="162"/>
    </location>
</feature>
<dbReference type="EMBL" id="JAXLQG010000001">
    <property type="protein sequence ID" value="KAK5545659.1"/>
    <property type="molecule type" value="Genomic_DNA"/>
</dbReference>
<dbReference type="AlphaFoldDB" id="A0AAV9QL44"/>
<feature type="region of interest" description="Disordered" evidence="1">
    <location>
        <begin position="41"/>
        <end position="209"/>
    </location>
</feature>
<feature type="compositionally biased region" description="Polar residues" evidence="1">
    <location>
        <begin position="176"/>
        <end position="191"/>
    </location>
</feature>